<protein>
    <submittedName>
        <fullName evidence="1">Uncharacterized protein</fullName>
    </submittedName>
</protein>
<reference evidence="1 2" key="1">
    <citation type="submission" date="2018-10" db="EMBL/GenBank/DDBJ databases">
        <title>Relationship between Morphology and Antimicrobial Activity in Streptomyces.</title>
        <authorList>
            <person name="Kang H.J."/>
            <person name="Kim S.B."/>
        </authorList>
    </citation>
    <scope>NUCLEOTIDE SEQUENCE [LARGE SCALE GENOMIC DNA]</scope>
    <source>
        <strain evidence="1 2">BH38</strain>
    </source>
</reference>
<dbReference type="AlphaFoldDB" id="A0A387HQM8"/>
<keyword evidence="2" id="KW-1185">Reference proteome</keyword>
<proteinExistence type="predicted"/>
<evidence type="ECO:0000313" key="1">
    <source>
        <dbReference type="EMBL" id="AYG85083.1"/>
    </source>
</evidence>
<dbReference type="KEGG" id="shun:DWB77_07299"/>
<dbReference type="Proteomes" id="UP000271554">
    <property type="component" value="Chromosome"/>
</dbReference>
<sequence length="106" mass="11851">MHGDRPTQRILEAVLDRRSQPQHLSLRKIWAYHAENTQAVFLGNPRLSKPERARVQAAFDRATRVVAEIDATGHADGSPLTTHDHEVEARVRAAMRQLSPDPSPTA</sequence>
<dbReference type="EMBL" id="CP032698">
    <property type="protein sequence ID" value="AYG85083.1"/>
    <property type="molecule type" value="Genomic_DNA"/>
</dbReference>
<accession>A0A387HQM8</accession>
<dbReference type="RefSeq" id="WP_162952288.1">
    <property type="nucleotide sequence ID" value="NZ_CP032698.1"/>
</dbReference>
<gene>
    <name evidence="1" type="ORF">DWB77_07299</name>
</gene>
<organism evidence="1 2">
    <name type="scientific">Streptomyces hundungensis</name>
    <dbReference type="NCBI Taxonomy" id="1077946"/>
    <lineage>
        <taxon>Bacteria</taxon>
        <taxon>Bacillati</taxon>
        <taxon>Actinomycetota</taxon>
        <taxon>Actinomycetes</taxon>
        <taxon>Kitasatosporales</taxon>
        <taxon>Streptomycetaceae</taxon>
        <taxon>Streptomyces</taxon>
    </lineage>
</organism>
<evidence type="ECO:0000313" key="2">
    <source>
        <dbReference type="Proteomes" id="UP000271554"/>
    </source>
</evidence>
<name>A0A387HQM8_9ACTN</name>